<dbReference type="Proteomes" id="UP000777482">
    <property type="component" value="Unassembled WGS sequence"/>
</dbReference>
<comment type="caution">
    <text evidence="3">The sequence shown here is derived from an EMBL/GenBank/DDBJ whole genome shotgun (WGS) entry which is preliminary data.</text>
</comment>
<feature type="region of interest" description="Disordered" evidence="1">
    <location>
        <begin position="23"/>
        <end position="125"/>
    </location>
</feature>
<evidence type="ECO:0000313" key="4">
    <source>
        <dbReference type="Proteomes" id="UP000777482"/>
    </source>
</evidence>
<evidence type="ECO:0000313" key="3">
    <source>
        <dbReference type="EMBL" id="KAG0653430.1"/>
    </source>
</evidence>
<keyword evidence="2" id="KW-1133">Transmembrane helix</keyword>
<dbReference type="OrthoDB" id="630188at2759"/>
<dbReference type="EMBL" id="PUHQ01000208">
    <property type="protein sequence ID" value="KAG0653430.1"/>
    <property type="molecule type" value="Genomic_DNA"/>
</dbReference>
<keyword evidence="2" id="KW-0472">Membrane</keyword>
<feature type="compositionally biased region" description="Basic and acidic residues" evidence="1">
    <location>
        <begin position="42"/>
        <end position="69"/>
    </location>
</feature>
<proteinExistence type="predicted"/>
<reference evidence="3 4" key="1">
    <citation type="submission" date="2020-11" db="EMBL/GenBank/DDBJ databases">
        <title>Kefir isolates.</title>
        <authorList>
            <person name="Marcisauskas S."/>
            <person name="Kim Y."/>
            <person name="Blasche S."/>
        </authorList>
    </citation>
    <scope>NUCLEOTIDE SEQUENCE [LARGE SCALE GENOMIC DNA]</scope>
    <source>
        <strain evidence="3 4">KR</strain>
    </source>
</reference>
<feature type="compositionally biased region" description="Acidic residues" evidence="1">
    <location>
        <begin position="106"/>
        <end position="118"/>
    </location>
</feature>
<sequence length="676" mass="75349">MGWWETLTTRRLSAAGPRAYLPLANSTRPCTEEGGGGGGEPRVNRHLVDAAARDHAKLRSSPRPDRIFTSEEEEAMANNHRMSGTEARSRGNGWKFEDEERSKEEADQDNYDDDDEELWSPASDTALLSPSRSPIFSTTAARVRKTSFWLACASLVTILLALASNTPFSISIPTTTTSRRPSLLRGNLSLASSIGTDSVSSSSPPQQQQFQPACTPLDWSNGTWIPLDPPLSPWATIWDASPDFHNRGCAQNWHRGDWYLGLVPPGSQPGPISSPENAAGPQGEWPMSRYRRQAAGWVWEPGTEVCDEEVELPWYEMSEVVVAGTLGEEDEGTVRLLQDLIDRGGWLILGDSLSEGHFMSLSCTLFPHVRAVWPYPAMSEWRQIKEEHLLLSRESPLVAAGRLVVPDDWDWDGTPLVSHVRTDHGLAPIELVQAYEDLRSSPPNETSRFAELLSPASRANPQPLLTDVETFSPTLDYMLELFLRPSGPRNITTEISPSYGASTTPADAIELERRTTQSARYRALIFSTGAHFSSRHFNLVVEALGKASEDEKRDKEVIVRPTSNGHDDCHAAKGPLKDVDRNKSSMYSWKDMWDMNDRAEALVQKLAHPQVSWLDITRPSTLRPDAHTNDDCLHLSMGTGVVEGWTRYLAYWLREKASAEASAGRRSAASWWPWRR</sequence>
<name>A0A9P6VTN3_RHOMI</name>
<evidence type="ECO:0000256" key="2">
    <source>
        <dbReference type="SAM" id="Phobius"/>
    </source>
</evidence>
<feature type="compositionally biased region" description="Basic and acidic residues" evidence="1">
    <location>
        <begin position="95"/>
        <end position="105"/>
    </location>
</feature>
<accession>A0A9P6VTN3</accession>
<keyword evidence="4" id="KW-1185">Reference proteome</keyword>
<evidence type="ECO:0000256" key="1">
    <source>
        <dbReference type="SAM" id="MobiDB-lite"/>
    </source>
</evidence>
<feature type="transmembrane region" description="Helical" evidence="2">
    <location>
        <begin position="148"/>
        <end position="170"/>
    </location>
</feature>
<gene>
    <name evidence="3" type="ORF">C6P46_002783</name>
</gene>
<keyword evidence="2" id="KW-0812">Transmembrane</keyword>
<organism evidence="3 4">
    <name type="scientific">Rhodotorula mucilaginosa</name>
    <name type="common">Yeast</name>
    <name type="synonym">Rhodotorula rubra</name>
    <dbReference type="NCBI Taxonomy" id="5537"/>
    <lineage>
        <taxon>Eukaryota</taxon>
        <taxon>Fungi</taxon>
        <taxon>Dikarya</taxon>
        <taxon>Basidiomycota</taxon>
        <taxon>Pucciniomycotina</taxon>
        <taxon>Microbotryomycetes</taxon>
        <taxon>Sporidiobolales</taxon>
        <taxon>Sporidiobolaceae</taxon>
        <taxon>Rhodotorula</taxon>
    </lineage>
</organism>
<dbReference type="AlphaFoldDB" id="A0A9P6VTN3"/>
<protein>
    <submittedName>
        <fullName evidence="3">Uncharacterized protein</fullName>
    </submittedName>
</protein>